<evidence type="ECO:0000313" key="2">
    <source>
        <dbReference type="EMBL" id="TNN29928.1"/>
    </source>
</evidence>
<accession>A0A4Z2EME9</accession>
<feature type="compositionally biased region" description="Basic and acidic residues" evidence="1">
    <location>
        <begin position="23"/>
        <end position="33"/>
    </location>
</feature>
<dbReference type="EMBL" id="SRLO01005023">
    <property type="protein sequence ID" value="TNN29928.1"/>
    <property type="molecule type" value="Genomic_DNA"/>
</dbReference>
<evidence type="ECO:0000256" key="1">
    <source>
        <dbReference type="SAM" id="MobiDB-lite"/>
    </source>
</evidence>
<feature type="region of interest" description="Disordered" evidence="1">
    <location>
        <begin position="1"/>
        <end position="40"/>
    </location>
</feature>
<organism evidence="2 3">
    <name type="scientific">Liparis tanakae</name>
    <name type="common">Tanaka's snailfish</name>
    <dbReference type="NCBI Taxonomy" id="230148"/>
    <lineage>
        <taxon>Eukaryota</taxon>
        <taxon>Metazoa</taxon>
        <taxon>Chordata</taxon>
        <taxon>Craniata</taxon>
        <taxon>Vertebrata</taxon>
        <taxon>Euteleostomi</taxon>
        <taxon>Actinopterygii</taxon>
        <taxon>Neopterygii</taxon>
        <taxon>Teleostei</taxon>
        <taxon>Neoteleostei</taxon>
        <taxon>Acanthomorphata</taxon>
        <taxon>Eupercaria</taxon>
        <taxon>Perciformes</taxon>
        <taxon>Cottioidei</taxon>
        <taxon>Cottales</taxon>
        <taxon>Liparidae</taxon>
        <taxon>Liparis</taxon>
    </lineage>
</organism>
<comment type="caution">
    <text evidence="2">The sequence shown here is derived from an EMBL/GenBank/DDBJ whole genome shotgun (WGS) entry which is preliminary data.</text>
</comment>
<reference evidence="2 3" key="1">
    <citation type="submission" date="2019-03" db="EMBL/GenBank/DDBJ databases">
        <title>First draft genome of Liparis tanakae, snailfish: a comprehensive survey of snailfish specific genes.</title>
        <authorList>
            <person name="Kim W."/>
            <person name="Song I."/>
            <person name="Jeong J.-H."/>
            <person name="Kim D."/>
            <person name="Kim S."/>
            <person name="Ryu S."/>
            <person name="Song J.Y."/>
            <person name="Lee S.K."/>
        </authorList>
    </citation>
    <scope>NUCLEOTIDE SEQUENCE [LARGE SCALE GENOMIC DNA]</scope>
    <source>
        <tissue evidence="2">Muscle</tissue>
    </source>
</reference>
<protein>
    <submittedName>
        <fullName evidence="2">Uncharacterized protein</fullName>
    </submittedName>
</protein>
<evidence type="ECO:0000313" key="3">
    <source>
        <dbReference type="Proteomes" id="UP000314294"/>
    </source>
</evidence>
<dbReference type="Proteomes" id="UP000314294">
    <property type="component" value="Unassembled WGS sequence"/>
</dbReference>
<name>A0A4Z2EME9_9TELE</name>
<feature type="region of interest" description="Disordered" evidence="1">
    <location>
        <begin position="63"/>
        <end position="98"/>
    </location>
</feature>
<proteinExistence type="predicted"/>
<gene>
    <name evidence="2" type="ORF">EYF80_059921</name>
</gene>
<sequence length="98" mass="11025">MVSDKRPRVHQGLVGRPAQRLSRRLDARQHPEGLRGGNGQGAVWTWVEEREEGLTLLSLQTQSFSPVRSQYPRPGLPQLPRQYGTSQASPFHDSSHSQ</sequence>
<keyword evidence="3" id="KW-1185">Reference proteome</keyword>
<dbReference type="AlphaFoldDB" id="A0A4Z2EME9"/>